<dbReference type="EMBL" id="JACOFX010000006">
    <property type="protein sequence ID" value="MBC3908743.1"/>
    <property type="molecule type" value="Genomic_DNA"/>
</dbReference>
<proteinExistence type="predicted"/>
<gene>
    <name evidence="1" type="ORF">H8L47_14355</name>
</gene>
<sequence length="141" mass="16335">MTTAYHFTFEEHWRSPLAYWVHLPVTGKPDAWEPPLPPYIPHKGYVFLHVEFEKHELIFSSPAQLDHFISVLSNKPLPTTRHLSSLRNAPVGPNGHWLSRLPASLKAPRKRVKLVQVMQTLRPEVVKEDMPHQFDWTETGS</sequence>
<keyword evidence="2" id="KW-1185">Reference proteome</keyword>
<protein>
    <submittedName>
        <fullName evidence="1">Uncharacterized protein</fullName>
    </submittedName>
</protein>
<name>A0ABR6ZAG0_9BURK</name>
<accession>A0ABR6ZAG0</accession>
<dbReference type="Proteomes" id="UP000646911">
    <property type="component" value="Unassembled WGS sequence"/>
</dbReference>
<reference evidence="1 2" key="1">
    <citation type="submission" date="2020-08" db="EMBL/GenBank/DDBJ databases">
        <title>Novel species isolated from subtropical streams in China.</title>
        <authorList>
            <person name="Lu H."/>
        </authorList>
    </citation>
    <scope>NUCLEOTIDE SEQUENCE [LARGE SCALE GENOMIC DNA]</scope>
    <source>
        <strain evidence="1 2">NL8W</strain>
    </source>
</reference>
<dbReference type="RefSeq" id="WP_186954276.1">
    <property type="nucleotide sequence ID" value="NZ_JACOFX010000006.1"/>
</dbReference>
<comment type="caution">
    <text evidence="1">The sequence shown here is derived from an EMBL/GenBank/DDBJ whole genome shotgun (WGS) entry which is preliminary data.</text>
</comment>
<evidence type="ECO:0000313" key="1">
    <source>
        <dbReference type="EMBL" id="MBC3908743.1"/>
    </source>
</evidence>
<organism evidence="1 2">
    <name type="scientific">Undibacterium umbellatum</name>
    <dbReference type="NCBI Taxonomy" id="2762300"/>
    <lineage>
        <taxon>Bacteria</taxon>
        <taxon>Pseudomonadati</taxon>
        <taxon>Pseudomonadota</taxon>
        <taxon>Betaproteobacteria</taxon>
        <taxon>Burkholderiales</taxon>
        <taxon>Oxalobacteraceae</taxon>
        <taxon>Undibacterium</taxon>
    </lineage>
</organism>
<evidence type="ECO:0000313" key="2">
    <source>
        <dbReference type="Proteomes" id="UP000646911"/>
    </source>
</evidence>